<dbReference type="Proteomes" id="UP001055072">
    <property type="component" value="Unassembled WGS sequence"/>
</dbReference>
<name>A0ACB8U419_9APHY</name>
<organism evidence="1 2">
    <name type="scientific">Irpex rosettiformis</name>
    <dbReference type="NCBI Taxonomy" id="378272"/>
    <lineage>
        <taxon>Eukaryota</taxon>
        <taxon>Fungi</taxon>
        <taxon>Dikarya</taxon>
        <taxon>Basidiomycota</taxon>
        <taxon>Agaricomycotina</taxon>
        <taxon>Agaricomycetes</taxon>
        <taxon>Polyporales</taxon>
        <taxon>Irpicaceae</taxon>
        <taxon>Irpex</taxon>
    </lineage>
</organism>
<protein>
    <submittedName>
        <fullName evidence="1">Helix-loop-helix DNA-binding domain-containing protein</fullName>
    </submittedName>
</protein>
<gene>
    <name evidence="1" type="ORF">BDY19DRAFT_985381</name>
</gene>
<keyword evidence="1" id="KW-0238">DNA-binding</keyword>
<sequence>MATAFYSSYKPQILSRQEGFHLPSPAPSTPPSDGPPSSATNNNSANSNSAFDTSSLFISPPSYLSVPETFRKFPSASNEQQGHLDFSDELASLMSHPTHNNSHERSTQSPVSVSGYDDYQRPTTHNIFDISAPASHHHHSSSHSSSHHVPPSPHSPYPPASSAFTLPSASTTAHGLHTPGSSLQTPTHPLHEFTSHFNSTVPAIGSSMRYEPPSSSHGHSSTGPSSHPFALNVNTSGSSAVNNNNLNSPSASSAAGNEPSSFSSHGFSDSFAAHLHGTRQTPSPVLPSSSTTGARDYSRRGDDFSRSRSRSRSTAQPPPDPPSTNGGPARTARTTRPKRGSVSSVSPPPLHRGLTQPLVIPSASPAPSTNGGPRSPLSLHTSGWFGGAGSLGGMNGLNGYGINSIGTLQGMGEFSLPTPDSVHGHSLFGSVTQGSPKELGLSGSLGNSGLSLGSTAKADSPTDELAAKQAQIANEKRRRRRESHNAVERRRRDNINEKISELATLIPECLLDPNCESSIVGDMPVSVVNESSGGVATMTMPSTLSTSEDLLLSAGGASAAAASSNGAASPETTKKEEPMDDKDGDGSGVVKANKGMILRKSVEYIRYLQQLVSAQATRNRELEQQLHVFRGDSSNGVDISGSSEDDTLVLHEEIDGFNLDGLSSSDNSSSRVAGRRRASASVSRKKFGGSELESVAEMEQDTENQQDDQDMERPSTAGTSGSPLSGSGSDDVEGEEEEERGRKGRDGRPMGFGGPVNLKVEDDMETC</sequence>
<comment type="caution">
    <text evidence="1">The sequence shown here is derived from an EMBL/GenBank/DDBJ whole genome shotgun (WGS) entry which is preliminary data.</text>
</comment>
<reference evidence="1" key="1">
    <citation type="journal article" date="2021" name="Environ. Microbiol.">
        <title>Gene family expansions and transcriptome signatures uncover fungal adaptations to wood decay.</title>
        <authorList>
            <person name="Hage H."/>
            <person name="Miyauchi S."/>
            <person name="Viragh M."/>
            <person name="Drula E."/>
            <person name="Min B."/>
            <person name="Chaduli D."/>
            <person name="Navarro D."/>
            <person name="Favel A."/>
            <person name="Norest M."/>
            <person name="Lesage-Meessen L."/>
            <person name="Balint B."/>
            <person name="Merenyi Z."/>
            <person name="de Eugenio L."/>
            <person name="Morin E."/>
            <person name="Martinez A.T."/>
            <person name="Baldrian P."/>
            <person name="Stursova M."/>
            <person name="Martinez M.J."/>
            <person name="Novotny C."/>
            <person name="Magnuson J.K."/>
            <person name="Spatafora J.W."/>
            <person name="Maurice S."/>
            <person name="Pangilinan J."/>
            <person name="Andreopoulos W."/>
            <person name="LaButti K."/>
            <person name="Hundley H."/>
            <person name="Na H."/>
            <person name="Kuo A."/>
            <person name="Barry K."/>
            <person name="Lipzen A."/>
            <person name="Henrissat B."/>
            <person name="Riley R."/>
            <person name="Ahrendt S."/>
            <person name="Nagy L.G."/>
            <person name="Grigoriev I.V."/>
            <person name="Martin F."/>
            <person name="Rosso M.N."/>
        </authorList>
    </citation>
    <scope>NUCLEOTIDE SEQUENCE</scope>
    <source>
        <strain evidence="1">CBS 384.51</strain>
    </source>
</reference>
<evidence type="ECO:0000313" key="1">
    <source>
        <dbReference type="EMBL" id="KAI0088985.1"/>
    </source>
</evidence>
<accession>A0ACB8U419</accession>
<dbReference type="EMBL" id="MU274912">
    <property type="protein sequence ID" value="KAI0088985.1"/>
    <property type="molecule type" value="Genomic_DNA"/>
</dbReference>
<evidence type="ECO:0000313" key="2">
    <source>
        <dbReference type="Proteomes" id="UP001055072"/>
    </source>
</evidence>
<keyword evidence="2" id="KW-1185">Reference proteome</keyword>
<proteinExistence type="predicted"/>